<dbReference type="GO" id="GO:0007342">
    <property type="term" value="P:fusion of sperm to egg plasma membrane involved in single fertilization"/>
    <property type="evidence" value="ECO:0007669"/>
    <property type="project" value="TreeGrafter"/>
</dbReference>
<dbReference type="PANTHER" id="PTHR11407:SF9">
    <property type="entry name" value="LYSOZYME-LIKE PROTEIN 6"/>
    <property type="match status" value="1"/>
</dbReference>
<dbReference type="AlphaFoldDB" id="A0A212D813"/>
<protein>
    <submittedName>
        <fullName evidence="3">LYZL6</fullName>
    </submittedName>
</protein>
<evidence type="ECO:0000313" key="4">
    <source>
        <dbReference type="Proteomes" id="UP000242450"/>
    </source>
</evidence>
<organism evidence="3 4">
    <name type="scientific">Cervus elaphus hippelaphus</name>
    <name type="common">European red deer</name>
    <dbReference type="NCBI Taxonomy" id="46360"/>
    <lineage>
        <taxon>Eukaryota</taxon>
        <taxon>Metazoa</taxon>
        <taxon>Chordata</taxon>
        <taxon>Craniata</taxon>
        <taxon>Vertebrata</taxon>
        <taxon>Euteleostomi</taxon>
        <taxon>Mammalia</taxon>
        <taxon>Eutheria</taxon>
        <taxon>Laurasiatheria</taxon>
        <taxon>Artiodactyla</taxon>
        <taxon>Ruminantia</taxon>
        <taxon>Pecora</taxon>
        <taxon>Cervidae</taxon>
        <taxon>Cervinae</taxon>
        <taxon>Cervus</taxon>
    </lineage>
</organism>
<gene>
    <name evidence="3" type="ORF">Celaphus_00001410</name>
</gene>
<dbReference type="OrthoDB" id="17373at2759"/>
<comment type="caution">
    <text evidence="3">The sequence shown here is derived from an EMBL/GenBank/DDBJ whole genome shotgun (WGS) entry which is preliminary data.</text>
</comment>
<dbReference type="SUPFAM" id="SSF53955">
    <property type="entry name" value="Lysozyme-like"/>
    <property type="match status" value="1"/>
</dbReference>
<accession>A0A212D813</accession>
<dbReference type="PANTHER" id="PTHR11407">
    <property type="entry name" value="LYSOZYME C"/>
    <property type="match status" value="1"/>
</dbReference>
<dbReference type="EMBL" id="MKHE01000005">
    <property type="protein sequence ID" value="OWK14389.1"/>
    <property type="molecule type" value="Genomic_DNA"/>
</dbReference>
<dbReference type="PRINTS" id="PR00135">
    <property type="entry name" value="LYZLACT"/>
</dbReference>
<evidence type="ECO:0000256" key="1">
    <source>
        <dbReference type="RuleBase" id="RU004440"/>
    </source>
</evidence>
<feature type="non-terminal residue" evidence="3">
    <location>
        <position position="241"/>
    </location>
</feature>
<dbReference type="GO" id="GO:0036126">
    <property type="term" value="C:sperm flagellum"/>
    <property type="evidence" value="ECO:0007669"/>
    <property type="project" value="TreeGrafter"/>
</dbReference>
<reference evidence="3 4" key="1">
    <citation type="journal article" date="2018" name="Mol. Genet. Genomics">
        <title>The red deer Cervus elaphus genome CerEla1.0: sequencing, annotating, genes, and chromosomes.</title>
        <authorList>
            <person name="Bana N.A."/>
            <person name="Nyiri A."/>
            <person name="Nagy J."/>
            <person name="Frank K."/>
            <person name="Nagy T."/>
            <person name="Steger V."/>
            <person name="Schiller M."/>
            <person name="Lakatos P."/>
            <person name="Sugar L."/>
            <person name="Horn P."/>
            <person name="Barta E."/>
            <person name="Orosz L."/>
        </authorList>
    </citation>
    <scope>NUCLEOTIDE SEQUENCE [LARGE SCALE GENOMIC DNA]</scope>
    <source>
        <strain evidence="3">Hungarian</strain>
    </source>
</reference>
<comment type="similarity">
    <text evidence="1">Belongs to the glycosyl hydrolase 22 family.</text>
</comment>
<dbReference type="InterPro" id="IPR001916">
    <property type="entry name" value="Glyco_hydro_22"/>
</dbReference>
<dbReference type="SMART" id="SM00263">
    <property type="entry name" value="LYZ1"/>
    <property type="match status" value="1"/>
</dbReference>
<dbReference type="InterPro" id="IPR023346">
    <property type="entry name" value="Lysozyme-like_dom_sf"/>
</dbReference>
<dbReference type="Proteomes" id="UP000242450">
    <property type="component" value="Chromosome 5"/>
</dbReference>
<sequence>MAAPTSLEGRRSCIRKLIMLSDLMSRLQPRKKTPKTTVSDSTQSTAICATRDTHRLRSSGASPAGTPSLADSGAPPGQQPSHKQKSPSVAHALKASSRQWALILHRTAEPQSSRNYQLCKKDCIRSGGNEELVRRSLWDEVSGQSLKKDVVTEKGTVGLCLAFVESDFNITKVNENTDGSFDYGIFQINSHYWCNDYQSHTENNCQVDCQGLAQVPGWERVKWRLHCAGRPLSYWMTGCHL</sequence>
<dbReference type="Gene3D" id="1.10.530.10">
    <property type="match status" value="1"/>
</dbReference>
<name>A0A212D813_CEREH</name>
<dbReference type="Pfam" id="PF00062">
    <property type="entry name" value="Lys"/>
    <property type="match status" value="1"/>
</dbReference>
<evidence type="ECO:0000313" key="3">
    <source>
        <dbReference type="EMBL" id="OWK14389.1"/>
    </source>
</evidence>
<keyword evidence="4" id="KW-1185">Reference proteome</keyword>
<evidence type="ECO:0000256" key="2">
    <source>
        <dbReference type="SAM" id="MobiDB-lite"/>
    </source>
</evidence>
<dbReference type="PROSITE" id="PS51348">
    <property type="entry name" value="GLYCOSYL_HYDROL_F22_2"/>
    <property type="match status" value="1"/>
</dbReference>
<feature type="region of interest" description="Disordered" evidence="2">
    <location>
        <begin position="25"/>
        <end position="91"/>
    </location>
</feature>
<proteinExistence type="inferred from homology"/>
<dbReference type="GO" id="GO:0001669">
    <property type="term" value="C:acrosomal vesicle"/>
    <property type="evidence" value="ECO:0007669"/>
    <property type="project" value="TreeGrafter"/>
</dbReference>
<dbReference type="GO" id="GO:0003796">
    <property type="term" value="F:lysozyme activity"/>
    <property type="evidence" value="ECO:0007669"/>
    <property type="project" value="TreeGrafter"/>
</dbReference>
<feature type="compositionally biased region" description="Polar residues" evidence="2">
    <location>
        <begin position="35"/>
        <end position="47"/>
    </location>
</feature>